<name>A0A840X3Y2_9MICO</name>
<sequence>MPEPGTRAPLWRAVQRWRGVAIIGTMAVVTLWLAYSGQLVLYIHPRYILFTVTMAGIAVVLSLLAVAGRRDHDDEHAGPPPRRERMLALTAAGIAGVFTLGMVVLPPATLSTATAQQREVNATASDDAEALAAATTADAATVASFTVREWSAVLRQTSDLGFYADRPATALLGFVVPDDEDPENLFYVSRFSVTCCAVDAQPLGVPVYLPGWAAQYPADTWVEISGSFGSNPSRTSTEPIVLIPDTVEVVEQPREPYLF</sequence>
<gene>
    <name evidence="4" type="ORF">BJ959_000586</name>
</gene>
<dbReference type="Proteomes" id="UP000552883">
    <property type="component" value="Unassembled WGS sequence"/>
</dbReference>
<dbReference type="InterPro" id="IPR048493">
    <property type="entry name" value="DUF1980_N"/>
</dbReference>
<feature type="domain" description="DUF1980" evidence="2">
    <location>
        <begin position="25"/>
        <end position="120"/>
    </location>
</feature>
<dbReference type="AlphaFoldDB" id="A0A840X3Y2"/>
<comment type="caution">
    <text evidence="4">The sequence shown here is derived from an EMBL/GenBank/DDBJ whole genome shotgun (WGS) entry which is preliminary data.</text>
</comment>
<dbReference type="InterPro" id="IPR052955">
    <property type="entry name" value="UPF0703_membrane_permease"/>
</dbReference>
<feature type="domain" description="DUF1980" evidence="3">
    <location>
        <begin position="162"/>
        <end position="259"/>
    </location>
</feature>
<proteinExistence type="predicted"/>
<feature type="transmembrane region" description="Helical" evidence="1">
    <location>
        <begin position="17"/>
        <end position="35"/>
    </location>
</feature>
<dbReference type="Pfam" id="PF21537">
    <property type="entry name" value="DUF1980_C"/>
    <property type="match status" value="1"/>
</dbReference>
<dbReference type="InterPro" id="IPR048447">
    <property type="entry name" value="DUF1980_C"/>
</dbReference>
<reference evidence="4 5" key="1">
    <citation type="submission" date="2020-08" db="EMBL/GenBank/DDBJ databases">
        <title>Sequencing the genomes of 1000 actinobacteria strains.</title>
        <authorList>
            <person name="Klenk H.-P."/>
        </authorList>
    </citation>
    <scope>NUCLEOTIDE SEQUENCE [LARGE SCALE GENOMIC DNA]</scope>
    <source>
        <strain evidence="4 5">DSM 23889</strain>
    </source>
</reference>
<dbReference type="InterPro" id="IPR015402">
    <property type="entry name" value="DUF1980"/>
</dbReference>
<dbReference type="Pfam" id="PF09323">
    <property type="entry name" value="DUF1980"/>
    <property type="match status" value="1"/>
</dbReference>
<keyword evidence="5" id="KW-1185">Reference proteome</keyword>
<organism evidence="4 5">
    <name type="scientific">Microcella frigidaquae</name>
    <dbReference type="NCBI Taxonomy" id="424758"/>
    <lineage>
        <taxon>Bacteria</taxon>
        <taxon>Bacillati</taxon>
        <taxon>Actinomycetota</taxon>
        <taxon>Actinomycetes</taxon>
        <taxon>Micrococcales</taxon>
        <taxon>Microbacteriaceae</taxon>
        <taxon>Microcella</taxon>
    </lineage>
</organism>
<feature type="transmembrane region" description="Helical" evidence="1">
    <location>
        <begin position="47"/>
        <end position="66"/>
    </location>
</feature>
<feature type="transmembrane region" description="Helical" evidence="1">
    <location>
        <begin position="87"/>
        <end position="108"/>
    </location>
</feature>
<dbReference type="RefSeq" id="WP_243739000.1">
    <property type="nucleotide sequence ID" value="NZ_BAAANZ010000011.1"/>
</dbReference>
<evidence type="ECO:0000313" key="4">
    <source>
        <dbReference type="EMBL" id="MBB5617090.1"/>
    </source>
</evidence>
<evidence type="ECO:0000259" key="3">
    <source>
        <dbReference type="Pfam" id="PF21537"/>
    </source>
</evidence>
<dbReference type="NCBIfam" id="TIGR03943">
    <property type="entry name" value="TIGR03943 family putative permease subunit"/>
    <property type="match status" value="1"/>
</dbReference>
<dbReference type="PANTHER" id="PTHR40047:SF1">
    <property type="entry name" value="UPF0703 PROTEIN YCGQ"/>
    <property type="match status" value="1"/>
</dbReference>
<evidence type="ECO:0000259" key="2">
    <source>
        <dbReference type="Pfam" id="PF09323"/>
    </source>
</evidence>
<accession>A0A840X3Y2</accession>
<dbReference type="PANTHER" id="PTHR40047">
    <property type="entry name" value="UPF0703 PROTEIN YCGQ"/>
    <property type="match status" value="1"/>
</dbReference>
<dbReference type="EMBL" id="JACHBS010000001">
    <property type="protein sequence ID" value="MBB5617090.1"/>
    <property type="molecule type" value="Genomic_DNA"/>
</dbReference>
<keyword evidence="1" id="KW-0472">Membrane</keyword>
<evidence type="ECO:0000313" key="5">
    <source>
        <dbReference type="Proteomes" id="UP000552883"/>
    </source>
</evidence>
<protein>
    <submittedName>
        <fullName evidence="4">Putative repeat protein (TIGR03943 family)</fullName>
    </submittedName>
</protein>
<evidence type="ECO:0000256" key="1">
    <source>
        <dbReference type="SAM" id="Phobius"/>
    </source>
</evidence>
<keyword evidence="1" id="KW-1133">Transmembrane helix</keyword>
<keyword evidence="1" id="KW-0812">Transmembrane</keyword>